<gene>
    <name evidence="1" type="ORF">C1SCF055_LOCUS41216</name>
</gene>
<dbReference type="AlphaFoldDB" id="A0A9P1DUB5"/>
<reference evidence="1" key="1">
    <citation type="submission" date="2022-10" db="EMBL/GenBank/DDBJ databases">
        <authorList>
            <person name="Chen Y."/>
            <person name="Dougan E. K."/>
            <person name="Chan C."/>
            <person name="Rhodes N."/>
            <person name="Thang M."/>
        </authorList>
    </citation>
    <scope>NUCLEOTIDE SEQUENCE</scope>
</reference>
<evidence type="ECO:0000313" key="1">
    <source>
        <dbReference type="EMBL" id="CAI4016479.1"/>
    </source>
</evidence>
<dbReference type="EMBL" id="CAMXCT030006587">
    <property type="protein sequence ID" value="CAL4803791.1"/>
    <property type="molecule type" value="Genomic_DNA"/>
</dbReference>
<organism evidence="1">
    <name type="scientific">Cladocopium goreaui</name>
    <dbReference type="NCBI Taxonomy" id="2562237"/>
    <lineage>
        <taxon>Eukaryota</taxon>
        <taxon>Sar</taxon>
        <taxon>Alveolata</taxon>
        <taxon>Dinophyceae</taxon>
        <taxon>Suessiales</taxon>
        <taxon>Symbiodiniaceae</taxon>
        <taxon>Cladocopium</taxon>
    </lineage>
</organism>
<keyword evidence="3" id="KW-1185">Reference proteome</keyword>
<dbReference type="EMBL" id="CAMXCT020006587">
    <property type="protein sequence ID" value="CAL1169854.1"/>
    <property type="molecule type" value="Genomic_DNA"/>
</dbReference>
<proteinExistence type="predicted"/>
<protein>
    <submittedName>
        <fullName evidence="1">Uncharacterized protein</fullName>
    </submittedName>
</protein>
<accession>A0A9P1DUB5</accession>
<dbReference type="CDD" id="cd22997">
    <property type="entry name" value="GT_LH"/>
    <property type="match status" value="1"/>
</dbReference>
<name>A0A9P1DUB5_9DINO</name>
<evidence type="ECO:0000313" key="3">
    <source>
        <dbReference type="Proteomes" id="UP001152797"/>
    </source>
</evidence>
<sequence>MRWLLRCLAYTVWQARARNVHFYTYSDTIPHPGLCALAEAAYELGHGLRVMGLSKRPGYILIHNHSPTLKFLMLQEVLEYEVSKGRIHEDDIVIFSDGHDVLLQQSLAEIFVAYSRFPDWPYLISGERNCWPWPHTHPSHGTWDLNDQIPFANQSWTINRWIRFLPEDFCRMIRGDGPYPYPNIGLSMAPAKRFIEVLKRNNKIVLEEEMNDQGAMWLVIFRYAEELNIQIDQHAEVFLNMLEYKAGDLEREPCDKTWFRGAGGFGRPPRNALTNTTPGILHFNGPSHEDGVWPSCYHVINGKFRRKEHGHAFYDIDHDILVGTDNICDYSWYDIHSFHAHPLNHYQVDFLEGFYKLPVDPGLLAWRGDASAVDKTNFGSEADLQRKSPRLHKALQ</sequence>
<dbReference type="OrthoDB" id="69177at2759"/>
<evidence type="ECO:0000313" key="2">
    <source>
        <dbReference type="EMBL" id="CAL4803791.1"/>
    </source>
</evidence>
<dbReference type="Proteomes" id="UP001152797">
    <property type="component" value="Unassembled WGS sequence"/>
</dbReference>
<comment type="caution">
    <text evidence="1">The sequence shown here is derived from an EMBL/GenBank/DDBJ whole genome shotgun (WGS) entry which is preliminary data.</text>
</comment>
<dbReference type="EMBL" id="CAMXCT010006587">
    <property type="protein sequence ID" value="CAI4016479.1"/>
    <property type="molecule type" value="Genomic_DNA"/>
</dbReference>
<reference evidence="2 3" key="2">
    <citation type="submission" date="2024-05" db="EMBL/GenBank/DDBJ databases">
        <authorList>
            <person name="Chen Y."/>
            <person name="Shah S."/>
            <person name="Dougan E. K."/>
            <person name="Thang M."/>
            <person name="Chan C."/>
        </authorList>
    </citation>
    <scope>NUCLEOTIDE SEQUENCE [LARGE SCALE GENOMIC DNA]</scope>
</reference>